<dbReference type="Gene3D" id="2.60.110.10">
    <property type="entry name" value="Thaumatin"/>
    <property type="match status" value="1"/>
</dbReference>
<comment type="caution">
    <text evidence="2">The sequence shown here is derived from an EMBL/GenBank/DDBJ whole genome shotgun (WGS) entry which is preliminary data.</text>
</comment>
<dbReference type="InterPro" id="IPR037176">
    <property type="entry name" value="Osmotin/thaumatin-like_sf"/>
</dbReference>
<dbReference type="OrthoDB" id="3197284at2759"/>
<gene>
    <name evidence="2" type="ORF">CTheo_206</name>
</gene>
<organism evidence="2 3">
    <name type="scientific">Ceratobasidium theobromae</name>
    <dbReference type="NCBI Taxonomy" id="1582974"/>
    <lineage>
        <taxon>Eukaryota</taxon>
        <taxon>Fungi</taxon>
        <taxon>Dikarya</taxon>
        <taxon>Basidiomycota</taxon>
        <taxon>Agaricomycotina</taxon>
        <taxon>Agaricomycetes</taxon>
        <taxon>Cantharellales</taxon>
        <taxon>Ceratobasidiaceae</taxon>
        <taxon>Ceratobasidium</taxon>
    </lineage>
</organism>
<keyword evidence="1" id="KW-0732">Signal</keyword>
<name>A0A5N5QX88_9AGAM</name>
<accession>A0A5N5QX88</accession>
<keyword evidence="3" id="KW-1185">Reference proteome</keyword>
<evidence type="ECO:0000313" key="2">
    <source>
        <dbReference type="EMBL" id="KAB5596221.1"/>
    </source>
</evidence>
<feature type="chain" id="PRO_5024371659" description="Effector protein" evidence="1">
    <location>
        <begin position="18"/>
        <end position="165"/>
    </location>
</feature>
<protein>
    <recommendedName>
        <fullName evidence="4">Effector protein</fullName>
    </recommendedName>
</protein>
<feature type="signal peptide" evidence="1">
    <location>
        <begin position="1"/>
        <end position="17"/>
    </location>
</feature>
<dbReference type="SMART" id="SM00205">
    <property type="entry name" value="THN"/>
    <property type="match status" value="1"/>
</dbReference>
<evidence type="ECO:0000256" key="1">
    <source>
        <dbReference type="SAM" id="SignalP"/>
    </source>
</evidence>
<sequence>MFSRAVFALASLAVVSASHTITLRNNCAWGVDLLLNNWSGAAYTGPAIGNIPAYSSKSVVVPDGWDGRICDTPASSGCSNSCYGSCSMTEFNMNAGGLNWYDISNIQGYTVPQQISTSCGSVTCTSATCPCNQAYRPGDTSGTCGGTGAVDQAVRACGSADFTVT</sequence>
<dbReference type="Proteomes" id="UP000383932">
    <property type="component" value="Unassembled WGS sequence"/>
</dbReference>
<dbReference type="EMBL" id="SSOP01000002">
    <property type="protein sequence ID" value="KAB5596221.1"/>
    <property type="molecule type" value="Genomic_DNA"/>
</dbReference>
<dbReference type="AlphaFoldDB" id="A0A5N5QX88"/>
<dbReference type="SUPFAM" id="SSF49870">
    <property type="entry name" value="Osmotin, thaumatin-like protein"/>
    <property type="match status" value="1"/>
</dbReference>
<proteinExistence type="predicted"/>
<evidence type="ECO:0008006" key="4">
    <source>
        <dbReference type="Google" id="ProtNLM"/>
    </source>
</evidence>
<evidence type="ECO:0000313" key="3">
    <source>
        <dbReference type="Proteomes" id="UP000383932"/>
    </source>
</evidence>
<reference evidence="2 3" key="1">
    <citation type="journal article" date="2019" name="Fungal Biol. Biotechnol.">
        <title>Draft genome sequence of fastidious pathogen Ceratobasidium theobromae, which causes vascular-streak dieback in Theobroma cacao.</title>
        <authorList>
            <person name="Ali S.S."/>
            <person name="Asman A."/>
            <person name="Shao J."/>
            <person name="Firmansyah A.P."/>
            <person name="Susilo A.W."/>
            <person name="Rosmana A."/>
            <person name="McMahon P."/>
            <person name="Junaid M."/>
            <person name="Guest D."/>
            <person name="Kheng T.Y."/>
            <person name="Meinhardt L.W."/>
            <person name="Bailey B.A."/>
        </authorList>
    </citation>
    <scope>NUCLEOTIDE SEQUENCE [LARGE SCALE GENOMIC DNA]</scope>
    <source>
        <strain evidence="2 3">CT2</strain>
    </source>
</reference>
<dbReference type="InterPro" id="IPR001938">
    <property type="entry name" value="Thaumatin"/>
</dbReference>